<evidence type="ECO:0000313" key="2">
    <source>
        <dbReference type="EMBL" id="MFC4670443.1"/>
    </source>
</evidence>
<dbReference type="SUPFAM" id="SSF56219">
    <property type="entry name" value="DNase I-like"/>
    <property type="match status" value="1"/>
</dbReference>
<feature type="domain" description="Endonuclease/exonuclease/phosphatase" evidence="1">
    <location>
        <begin position="6"/>
        <end position="215"/>
    </location>
</feature>
<dbReference type="Proteomes" id="UP001595973">
    <property type="component" value="Unassembled WGS sequence"/>
</dbReference>
<dbReference type="Pfam" id="PF03372">
    <property type="entry name" value="Exo_endo_phos"/>
    <property type="match status" value="1"/>
</dbReference>
<comment type="caution">
    <text evidence="2">The sequence shown here is derived from an EMBL/GenBank/DDBJ whole genome shotgun (WGS) entry which is preliminary data.</text>
</comment>
<accession>A0ABV9KK85</accession>
<keyword evidence="2" id="KW-0255">Endonuclease</keyword>
<dbReference type="PANTHER" id="PTHR14859:SF15">
    <property type="entry name" value="ENDONUCLEASE_EXONUCLEASE_PHOSPHATASE DOMAIN-CONTAINING PROTEIN"/>
    <property type="match status" value="1"/>
</dbReference>
<dbReference type="PANTHER" id="PTHR14859">
    <property type="entry name" value="CALCOFLUOR WHITE HYPERSENSITIVE PROTEIN PRECURSOR"/>
    <property type="match status" value="1"/>
</dbReference>
<dbReference type="EMBL" id="JBHSGI010000024">
    <property type="protein sequence ID" value="MFC4670443.1"/>
    <property type="molecule type" value="Genomic_DNA"/>
</dbReference>
<dbReference type="GO" id="GO:0004519">
    <property type="term" value="F:endonuclease activity"/>
    <property type="evidence" value="ECO:0007669"/>
    <property type="project" value="UniProtKB-KW"/>
</dbReference>
<dbReference type="InterPro" id="IPR051916">
    <property type="entry name" value="GPI-anchor_lipid_remodeler"/>
</dbReference>
<protein>
    <submittedName>
        <fullName evidence="2">Endonuclease/exonuclease/phosphatase family protein</fullName>
    </submittedName>
</protein>
<dbReference type="InterPro" id="IPR036691">
    <property type="entry name" value="Endo/exonu/phosph_ase_sf"/>
</dbReference>
<evidence type="ECO:0000313" key="3">
    <source>
        <dbReference type="Proteomes" id="UP001595973"/>
    </source>
</evidence>
<keyword evidence="2" id="KW-0378">Hydrolase</keyword>
<proteinExistence type="predicted"/>
<keyword evidence="2" id="KW-0540">Nuclease</keyword>
<dbReference type="Gene3D" id="3.60.10.10">
    <property type="entry name" value="Endonuclease/exonuclease/phosphatase"/>
    <property type="match status" value="1"/>
</dbReference>
<gene>
    <name evidence="2" type="ORF">ACFO5X_17905</name>
</gene>
<organism evidence="2 3">
    <name type="scientific">Seohaeicola nanhaiensis</name>
    <dbReference type="NCBI Taxonomy" id="1387282"/>
    <lineage>
        <taxon>Bacteria</taxon>
        <taxon>Pseudomonadati</taxon>
        <taxon>Pseudomonadota</taxon>
        <taxon>Alphaproteobacteria</taxon>
        <taxon>Rhodobacterales</taxon>
        <taxon>Roseobacteraceae</taxon>
        <taxon>Seohaeicola</taxon>
    </lineage>
</organism>
<name>A0ABV9KK85_9RHOB</name>
<reference evidence="3" key="1">
    <citation type="journal article" date="2019" name="Int. J. Syst. Evol. Microbiol.">
        <title>The Global Catalogue of Microorganisms (GCM) 10K type strain sequencing project: providing services to taxonomists for standard genome sequencing and annotation.</title>
        <authorList>
            <consortium name="The Broad Institute Genomics Platform"/>
            <consortium name="The Broad Institute Genome Sequencing Center for Infectious Disease"/>
            <person name="Wu L."/>
            <person name="Ma J."/>
        </authorList>
    </citation>
    <scope>NUCLEOTIDE SEQUENCE [LARGE SCALE GENOMIC DNA]</scope>
    <source>
        <strain evidence="3">CGMCC 4.7283</strain>
    </source>
</reference>
<sequence length="225" mass="25066">MKMKIASYNIHKAVGFDRRRSPERILSVVNALSADVVVLQEADMRLGARPTVLPRFLIEQETDFAIADVAETDVSLGWHGNAVLVRRGLKIGSVDRIELPGLEPRGAVAVQIEGLTLIGTHLGLIRRWRQLQMAAIRNWLGDHAGRALVIGDFNEWSTRSGFEPWHGHLTVRAPARSFPAIRPIAMLDRFAHGPQVRILDTGIETRRPAHIASDHLPLWVVVKVT</sequence>
<dbReference type="RefSeq" id="WP_380719448.1">
    <property type="nucleotide sequence ID" value="NZ_JBHSGI010000024.1"/>
</dbReference>
<evidence type="ECO:0000259" key="1">
    <source>
        <dbReference type="Pfam" id="PF03372"/>
    </source>
</evidence>
<keyword evidence="3" id="KW-1185">Reference proteome</keyword>
<dbReference type="InterPro" id="IPR005135">
    <property type="entry name" value="Endo/exonuclease/phosphatase"/>
</dbReference>